<evidence type="ECO:0000313" key="6">
    <source>
        <dbReference type="EMBL" id="GAH87003.1"/>
    </source>
</evidence>
<dbReference type="GO" id="GO:0016491">
    <property type="term" value="F:oxidoreductase activity"/>
    <property type="evidence" value="ECO:0007669"/>
    <property type="project" value="UniProtKB-KW"/>
</dbReference>
<dbReference type="EMBL" id="BARU01039983">
    <property type="protein sequence ID" value="GAH87003.1"/>
    <property type="molecule type" value="Genomic_DNA"/>
</dbReference>
<sequence>MVAPLIAEGKPLEYTAHWLAEGGYDTIPKLYGDGYLIAGDSAMLFNALHREGNNLAMASGKMAAETIIEAIRRNDCSRKGLAGYGERLAESYVIKDMKKYRGFGKFLYHNKEIFNQLPRLASFAGREMLTVNGVSKKQKQKLIKNEIRKEMSLCKIIRLLWRGWRTVK</sequence>
<evidence type="ECO:0000259" key="5">
    <source>
        <dbReference type="Pfam" id="PF26311"/>
    </source>
</evidence>
<evidence type="ECO:0000256" key="4">
    <source>
        <dbReference type="ARBA" id="ARBA00023002"/>
    </source>
</evidence>
<feature type="domain" description="FixC-like C-terminal" evidence="5">
    <location>
        <begin position="105"/>
        <end position="167"/>
    </location>
</feature>
<dbReference type="Pfam" id="PF26311">
    <property type="entry name" value="ETF-QO_FixC_C"/>
    <property type="match status" value="1"/>
</dbReference>
<dbReference type="Gene3D" id="3.50.50.60">
    <property type="entry name" value="FAD/NAD(P)-binding domain"/>
    <property type="match status" value="1"/>
</dbReference>
<name>X1KYJ8_9ZZZZ</name>
<keyword evidence="2" id="KW-0285">Flavoprotein</keyword>
<protein>
    <recommendedName>
        <fullName evidence="5">FixC-like C-terminal domain-containing protein</fullName>
    </recommendedName>
</protein>
<evidence type="ECO:0000256" key="3">
    <source>
        <dbReference type="ARBA" id="ARBA00022827"/>
    </source>
</evidence>
<dbReference type="SUPFAM" id="SSF51905">
    <property type="entry name" value="FAD/NAD(P)-binding domain"/>
    <property type="match status" value="1"/>
</dbReference>
<comment type="caution">
    <text evidence="6">The sequence shown here is derived from an EMBL/GenBank/DDBJ whole genome shotgun (WGS) entry which is preliminary data.</text>
</comment>
<gene>
    <name evidence="6" type="ORF">S03H2_61883</name>
</gene>
<proteinExistence type="predicted"/>
<dbReference type="InterPro" id="IPR036188">
    <property type="entry name" value="FAD/NAD-bd_sf"/>
</dbReference>
<keyword evidence="4" id="KW-0560">Oxidoreductase</keyword>
<dbReference type="PANTHER" id="PTHR43624:SF2">
    <property type="entry name" value="ELECTRON TRANSFER FLAVOPROTEIN-QUINONE OXIDOREDUCTASE YDIS-RELATED"/>
    <property type="match status" value="1"/>
</dbReference>
<keyword evidence="3" id="KW-0274">FAD</keyword>
<comment type="cofactor">
    <cofactor evidence="1">
        <name>FAD</name>
        <dbReference type="ChEBI" id="CHEBI:57692"/>
    </cofactor>
</comment>
<dbReference type="InterPro" id="IPR039651">
    <property type="entry name" value="FixC-like"/>
</dbReference>
<evidence type="ECO:0000256" key="2">
    <source>
        <dbReference type="ARBA" id="ARBA00022630"/>
    </source>
</evidence>
<reference evidence="6" key="1">
    <citation type="journal article" date="2014" name="Front. Microbiol.">
        <title>High frequency of phylogenetically diverse reductive dehalogenase-homologous genes in deep subseafloor sedimentary metagenomes.</title>
        <authorList>
            <person name="Kawai M."/>
            <person name="Futagami T."/>
            <person name="Toyoda A."/>
            <person name="Takaki Y."/>
            <person name="Nishi S."/>
            <person name="Hori S."/>
            <person name="Arai W."/>
            <person name="Tsubouchi T."/>
            <person name="Morono Y."/>
            <person name="Uchiyama I."/>
            <person name="Ito T."/>
            <person name="Fujiyama A."/>
            <person name="Inagaki F."/>
            <person name="Takami H."/>
        </authorList>
    </citation>
    <scope>NUCLEOTIDE SEQUENCE</scope>
    <source>
        <strain evidence="6">Expedition CK06-06</strain>
    </source>
</reference>
<accession>X1KYJ8</accession>
<evidence type="ECO:0000256" key="1">
    <source>
        <dbReference type="ARBA" id="ARBA00001974"/>
    </source>
</evidence>
<dbReference type="AlphaFoldDB" id="X1KYJ8"/>
<organism evidence="6">
    <name type="scientific">marine sediment metagenome</name>
    <dbReference type="NCBI Taxonomy" id="412755"/>
    <lineage>
        <taxon>unclassified sequences</taxon>
        <taxon>metagenomes</taxon>
        <taxon>ecological metagenomes</taxon>
    </lineage>
</organism>
<dbReference type="InterPro" id="IPR059103">
    <property type="entry name" value="FixC-like_C"/>
</dbReference>
<dbReference type="PANTHER" id="PTHR43624">
    <property type="entry name" value="ELECTRON TRANSFER FLAVOPROTEIN-QUINONE OXIDOREDUCTASE YDIS-RELATED"/>
    <property type="match status" value="1"/>
</dbReference>